<evidence type="ECO:0000313" key="4">
    <source>
        <dbReference type="Proteomes" id="UP000287533"/>
    </source>
</evidence>
<keyword evidence="3" id="KW-0540">Nuclease</keyword>
<dbReference type="InterPro" id="IPR025745">
    <property type="entry name" value="Mrr-like_N_dom"/>
</dbReference>
<dbReference type="Gene3D" id="3.40.1350.10">
    <property type="match status" value="1"/>
</dbReference>
<evidence type="ECO:0000259" key="2">
    <source>
        <dbReference type="Pfam" id="PF14338"/>
    </source>
</evidence>
<feature type="domain" description="Restriction endonuclease type IV Mrr" evidence="1">
    <location>
        <begin position="169"/>
        <end position="294"/>
    </location>
</feature>
<dbReference type="InterPro" id="IPR007560">
    <property type="entry name" value="Restrct_endonuc_IV_Mrr"/>
</dbReference>
<gene>
    <name evidence="3" type="ORF">D2E25_0202</name>
</gene>
<organism evidence="3 4">
    <name type="scientific">Bifidobacterium goeldii</name>
    <dbReference type="NCBI Taxonomy" id="2306975"/>
    <lineage>
        <taxon>Bacteria</taxon>
        <taxon>Bacillati</taxon>
        <taxon>Actinomycetota</taxon>
        <taxon>Actinomycetes</taxon>
        <taxon>Bifidobacteriales</taxon>
        <taxon>Bifidobacteriaceae</taxon>
        <taxon>Bifidobacterium</taxon>
    </lineage>
</organism>
<dbReference type="SUPFAM" id="SSF52980">
    <property type="entry name" value="Restriction endonuclease-like"/>
    <property type="match status" value="1"/>
</dbReference>
<dbReference type="PANTHER" id="PTHR30015">
    <property type="entry name" value="MRR RESTRICTION SYSTEM PROTEIN"/>
    <property type="match status" value="1"/>
</dbReference>
<dbReference type="PANTHER" id="PTHR30015:SF7">
    <property type="entry name" value="TYPE IV METHYL-DIRECTED RESTRICTION ENZYME ECOKMRR"/>
    <property type="match status" value="1"/>
</dbReference>
<proteinExistence type="predicted"/>
<dbReference type="GO" id="GO:0015666">
    <property type="term" value="F:restriction endodeoxyribonuclease activity"/>
    <property type="evidence" value="ECO:0007669"/>
    <property type="project" value="TreeGrafter"/>
</dbReference>
<dbReference type="Pfam" id="PF14338">
    <property type="entry name" value="Mrr_N"/>
    <property type="match status" value="1"/>
</dbReference>
<dbReference type="Proteomes" id="UP000287533">
    <property type="component" value="Unassembled WGS sequence"/>
</dbReference>
<keyword evidence="3" id="KW-0255">Endonuclease</keyword>
<dbReference type="OrthoDB" id="9803736at2"/>
<dbReference type="InterPro" id="IPR052906">
    <property type="entry name" value="Type_IV_Methyl-Rstrct_Enzyme"/>
</dbReference>
<accession>A0A430FLZ9</accession>
<dbReference type="GO" id="GO:0009307">
    <property type="term" value="P:DNA restriction-modification system"/>
    <property type="evidence" value="ECO:0007669"/>
    <property type="project" value="InterPro"/>
</dbReference>
<dbReference type="EMBL" id="QXGL01000001">
    <property type="protein sequence ID" value="RSX53896.1"/>
    <property type="molecule type" value="Genomic_DNA"/>
</dbReference>
<dbReference type="Pfam" id="PF04471">
    <property type="entry name" value="Mrr_cat"/>
    <property type="match status" value="1"/>
</dbReference>
<reference evidence="3 4" key="1">
    <citation type="submission" date="2018-09" db="EMBL/GenBank/DDBJ databases">
        <title>Characterization of the phylogenetic diversity of five novel species belonging to the genus Bifidobacterium.</title>
        <authorList>
            <person name="Lugli G.A."/>
            <person name="Duranti S."/>
            <person name="Milani C."/>
        </authorList>
    </citation>
    <scope>NUCLEOTIDE SEQUENCE [LARGE SCALE GENOMIC DNA]</scope>
    <source>
        <strain evidence="3 4">2034B</strain>
    </source>
</reference>
<dbReference type="AlphaFoldDB" id="A0A430FLZ9"/>
<sequence>MTMPTWDQTMFPIMKELSDGNVHTAKHLRERVIETFAMTADEQGETLKSGQSRISNRVYWGLTDLRKAELIENAGKRGSYRITENGQVFLNAHRDGFALEELESVPAFIAWKRGYLARNIELKGSQTSDLNNADATSHSDELTPEDLLEKASEQLNEALAAELLDRIMANDPYFFERLVTRLILSLGYGDLSQTTSSEITKKSGDGGIDGVVRLDRLGLDSVYIQAKRWNRDHVVGRPDIQGFVGALVGNGAQRGVFITTSRFSEEARRYAEESMRSSNLSVVLIDGMTLTKLMIEYNVGVSVKTSYEVKAVDSDFFDNE</sequence>
<name>A0A430FLZ9_9BIFI</name>
<dbReference type="GO" id="GO:0003677">
    <property type="term" value="F:DNA binding"/>
    <property type="evidence" value="ECO:0007669"/>
    <property type="project" value="InterPro"/>
</dbReference>
<keyword evidence="3" id="KW-0378">Hydrolase</keyword>
<protein>
    <submittedName>
        <fullName evidence="3">Restriction endonuclease</fullName>
    </submittedName>
</protein>
<comment type="caution">
    <text evidence="3">The sequence shown here is derived from an EMBL/GenBank/DDBJ whole genome shotgun (WGS) entry which is preliminary data.</text>
</comment>
<dbReference type="InterPro" id="IPR011856">
    <property type="entry name" value="tRNA_endonuc-like_dom_sf"/>
</dbReference>
<evidence type="ECO:0000259" key="1">
    <source>
        <dbReference type="Pfam" id="PF04471"/>
    </source>
</evidence>
<feature type="domain" description="Restriction system protein Mrr-like N-terminal" evidence="2">
    <location>
        <begin position="6"/>
        <end position="91"/>
    </location>
</feature>
<evidence type="ECO:0000313" key="3">
    <source>
        <dbReference type="EMBL" id="RSX53896.1"/>
    </source>
</evidence>
<keyword evidence="4" id="KW-1185">Reference proteome</keyword>
<dbReference type="InterPro" id="IPR011335">
    <property type="entry name" value="Restrct_endonuc-II-like"/>
</dbReference>
<dbReference type="RefSeq" id="WP_125979204.1">
    <property type="nucleotide sequence ID" value="NZ_QXGL01000001.1"/>
</dbReference>